<sequence>MIEWFASNETLLLTALAYHIVGLSFQVVLRSGVFSLAAAGFWGIGAYTSALLSEPLGWAVAVVVALALAGALALGLAAVVARLRGLYLGMATIAFDLLVVSLAYGWDSLTGGALGLFGIPRSATLLSVGGLAVVATFVVAMLQSRAGGRFVDALRTDETLARSLGIETGRLRAATIVLSGVLGALAGAVTPLIFGVLGPEESGFPLVVLGLTIVVIGGSGSWVGPAIGALVVTALPEVLRGVDEWRDVVYGALIVLMVIFAPSGLLGLARSARQGLRRRLVRAPAAEGAGR</sequence>
<keyword evidence="2" id="KW-1003">Cell membrane</keyword>
<dbReference type="CDD" id="cd06581">
    <property type="entry name" value="TM_PBP1_LivM_like"/>
    <property type="match status" value="1"/>
</dbReference>
<dbReference type="RefSeq" id="WP_142064802.1">
    <property type="nucleotide sequence ID" value="NZ_VFPA01000008.1"/>
</dbReference>
<dbReference type="Pfam" id="PF02653">
    <property type="entry name" value="BPD_transp_2"/>
    <property type="match status" value="1"/>
</dbReference>
<name>A0A543CXQ3_9PSEU</name>
<feature type="transmembrane region" description="Helical" evidence="6">
    <location>
        <begin position="86"/>
        <end position="106"/>
    </location>
</feature>
<feature type="transmembrane region" description="Helical" evidence="6">
    <location>
        <begin position="20"/>
        <end position="44"/>
    </location>
</feature>
<protein>
    <submittedName>
        <fullName evidence="7">Amino acid/amide ABC transporter membrane protein 2 (HAAT family)</fullName>
    </submittedName>
</protein>
<feature type="transmembrane region" description="Helical" evidence="6">
    <location>
        <begin position="118"/>
        <end position="142"/>
    </location>
</feature>
<comment type="caution">
    <text evidence="7">The sequence shown here is derived from an EMBL/GenBank/DDBJ whole genome shotgun (WGS) entry which is preliminary data.</text>
</comment>
<feature type="transmembrane region" description="Helical" evidence="6">
    <location>
        <begin position="56"/>
        <end position="80"/>
    </location>
</feature>
<accession>A0A543CXQ3</accession>
<organism evidence="7 8">
    <name type="scientific">Pseudonocardia kunmingensis</name>
    <dbReference type="NCBI Taxonomy" id="630975"/>
    <lineage>
        <taxon>Bacteria</taxon>
        <taxon>Bacillati</taxon>
        <taxon>Actinomycetota</taxon>
        <taxon>Actinomycetes</taxon>
        <taxon>Pseudonocardiales</taxon>
        <taxon>Pseudonocardiaceae</taxon>
        <taxon>Pseudonocardia</taxon>
    </lineage>
</organism>
<evidence type="ECO:0000256" key="4">
    <source>
        <dbReference type="ARBA" id="ARBA00022989"/>
    </source>
</evidence>
<proteinExistence type="predicted"/>
<evidence type="ECO:0000313" key="8">
    <source>
        <dbReference type="Proteomes" id="UP000315677"/>
    </source>
</evidence>
<gene>
    <name evidence="7" type="ORF">FB558_8369</name>
</gene>
<feature type="transmembrane region" description="Helical" evidence="6">
    <location>
        <begin position="248"/>
        <end position="269"/>
    </location>
</feature>
<keyword evidence="8" id="KW-1185">Reference proteome</keyword>
<dbReference type="Proteomes" id="UP000315677">
    <property type="component" value="Unassembled WGS sequence"/>
</dbReference>
<dbReference type="OrthoDB" id="9814461at2"/>
<feature type="transmembrane region" description="Helical" evidence="6">
    <location>
        <begin position="206"/>
        <end position="228"/>
    </location>
</feature>
<dbReference type="GO" id="GO:0015658">
    <property type="term" value="F:branched-chain amino acid transmembrane transporter activity"/>
    <property type="evidence" value="ECO:0007669"/>
    <property type="project" value="InterPro"/>
</dbReference>
<keyword evidence="4 6" id="KW-1133">Transmembrane helix</keyword>
<dbReference type="InterPro" id="IPR001851">
    <property type="entry name" value="ABC_transp_permease"/>
</dbReference>
<evidence type="ECO:0000256" key="2">
    <source>
        <dbReference type="ARBA" id="ARBA00022475"/>
    </source>
</evidence>
<dbReference type="PANTHER" id="PTHR30482:SF10">
    <property type="entry name" value="HIGH-AFFINITY BRANCHED-CHAIN AMINO ACID TRANSPORT PROTEIN BRAE"/>
    <property type="match status" value="1"/>
</dbReference>
<comment type="subcellular location">
    <subcellularLocation>
        <location evidence="1">Cell membrane</location>
        <topology evidence="1">Multi-pass membrane protein</topology>
    </subcellularLocation>
</comment>
<evidence type="ECO:0000256" key="1">
    <source>
        <dbReference type="ARBA" id="ARBA00004651"/>
    </source>
</evidence>
<keyword evidence="5 6" id="KW-0472">Membrane</keyword>
<reference evidence="7 8" key="1">
    <citation type="submission" date="2019-06" db="EMBL/GenBank/DDBJ databases">
        <title>Sequencing the genomes of 1000 actinobacteria strains.</title>
        <authorList>
            <person name="Klenk H.-P."/>
        </authorList>
    </citation>
    <scope>NUCLEOTIDE SEQUENCE [LARGE SCALE GENOMIC DNA]</scope>
    <source>
        <strain evidence="7 8">DSM 45301</strain>
    </source>
</reference>
<dbReference type="GO" id="GO:0005886">
    <property type="term" value="C:plasma membrane"/>
    <property type="evidence" value="ECO:0007669"/>
    <property type="project" value="UniProtKB-SubCell"/>
</dbReference>
<evidence type="ECO:0000256" key="3">
    <source>
        <dbReference type="ARBA" id="ARBA00022692"/>
    </source>
</evidence>
<evidence type="ECO:0000256" key="5">
    <source>
        <dbReference type="ARBA" id="ARBA00023136"/>
    </source>
</evidence>
<evidence type="ECO:0000313" key="7">
    <source>
        <dbReference type="EMBL" id="TQM01851.1"/>
    </source>
</evidence>
<dbReference type="InterPro" id="IPR043428">
    <property type="entry name" value="LivM-like"/>
</dbReference>
<evidence type="ECO:0000256" key="6">
    <source>
        <dbReference type="SAM" id="Phobius"/>
    </source>
</evidence>
<keyword evidence="3 6" id="KW-0812">Transmembrane</keyword>
<dbReference type="PANTHER" id="PTHR30482">
    <property type="entry name" value="HIGH-AFFINITY BRANCHED-CHAIN AMINO ACID TRANSPORT SYSTEM PERMEASE"/>
    <property type="match status" value="1"/>
</dbReference>
<dbReference type="EMBL" id="VFPA01000008">
    <property type="protein sequence ID" value="TQM01851.1"/>
    <property type="molecule type" value="Genomic_DNA"/>
</dbReference>
<dbReference type="AlphaFoldDB" id="A0A543CXQ3"/>
<feature type="transmembrane region" description="Helical" evidence="6">
    <location>
        <begin position="173"/>
        <end position="194"/>
    </location>
</feature>